<dbReference type="SUPFAM" id="SSF50199">
    <property type="entry name" value="Staphylococcal nuclease"/>
    <property type="match status" value="1"/>
</dbReference>
<dbReference type="SMART" id="SM00318">
    <property type="entry name" value="SNc"/>
    <property type="match status" value="1"/>
</dbReference>
<dbReference type="Gene3D" id="2.40.50.90">
    <property type="match status" value="1"/>
</dbReference>
<feature type="chain" id="PRO_5045374245" evidence="2">
    <location>
        <begin position="20"/>
        <end position="228"/>
    </location>
</feature>
<gene>
    <name evidence="4" type="ORF">ABDJ38_16645</name>
</gene>
<keyword evidence="5" id="KW-1185">Reference proteome</keyword>
<keyword evidence="2" id="KW-0732">Signal</keyword>
<dbReference type="InterPro" id="IPR016071">
    <property type="entry name" value="Staphylococal_nuclease_OB-fold"/>
</dbReference>
<organism evidence="4 5">
    <name type="scientific">Aurantiacibacter flavus</name>
    <dbReference type="NCBI Taxonomy" id="3145232"/>
    <lineage>
        <taxon>Bacteria</taxon>
        <taxon>Pseudomonadati</taxon>
        <taxon>Pseudomonadota</taxon>
        <taxon>Alphaproteobacteria</taxon>
        <taxon>Sphingomonadales</taxon>
        <taxon>Erythrobacteraceae</taxon>
        <taxon>Aurantiacibacter</taxon>
    </lineage>
</organism>
<evidence type="ECO:0000256" key="1">
    <source>
        <dbReference type="SAM" id="MobiDB-lite"/>
    </source>
</evidence>
<dbReference type="PROSITE" id="PS50830">
    <property type="entry name" value="TNASE_3"/>
    <property type="match status" value="1"/>
</dbReference>
<dbReference type="RefSeq" id="WP_346786263.1">
    <property type="nucleotide sequence ID" value="NZ_JBDLBR010000011.1"/>
</dbReference>
<evidence type="ECO:0000259" key="3">
    <source>
        <dbReference type="PROSITE" id="PS50830"/>
    </source>
</evidence>
<accession>A0ABV0D0V7</accession>
<evidence type="ECO:0000256" key="2">
    <source>
        <dbReference type="SAM" id="SignalP"/>
    </source>
</evidence>
<protein>
    <submittedName>
        <fullName evidence="4">Thermonuclease family protein</fullName>
    </submittedName>
</protein>
<evidence type="ECO:0000313" key="4">
    <source>
        <dbReference type="EMBL" id="MEN7538800.1"/>
    </source>
</evidence>
<dbReference type="Proteomes" id="UP001484535">
    <property type="component" value="Unassembled WGS sequence"/>
</dbReference>
<evidence type="ECO:0000313" key="5">
    <source>
        <dbReference type="Proteomes" id="UP001484535"/>
    </source>
</evidence>
<comment type="caution">
    <text evidence="4">The sequence shown here is derived from an EMBL/GenBank/DDBJ whole genome shotgun (WGS) entry which is preliminary data.</text>
</comment>
<reference evidence="4 5" key="1">
    <citation type="submission" date="2024-05" db="EMBL/GenBank/DDBJ databases">
        <authorList>
            <person name="Park S."/>
        </authorList>
    </citation>
    <scope>NUCLEOTIDE SEQUENCE [LARGE SCALE GENOMIC DNA]</scope>
    <source>
        <strain evidence="4 5">DGU5</strain>
    </source>
</reference>
<name>A0ABV0D0V7_9SPHN</name>
<proteinExistence type="predicted"/>
<feature type="domain" description="TNase-like" evidence="3">
    <location>
        <begin position="28"/>
        <end position="142"/>
    </location>
</feature>
<dbReference type="PANTHER" id="PTHR12302">
    <property type="entry name" value="EBNA2 BINDING PROTEIN P100"/>
    <property type="match status" value="1"/>
</dbReference>
<feature type="region of interest" description="Disordered" evidence="1">
    <location>
        <begin position="153"/>
        <end position="177"/>
    </location>
</feature>
<dbReference type="InterPro" id="IPR035437">
    <property type="entry name" value="SNase_OB-fold_sf"/>
</dbReference>
<feature type="signal peptide" evidence="2">
    <location>
        <begin position="1"/>
        <end position="19"/>
    </location>
</feature>
<dbReference type="EMBL" id="JBDLBR010000011">
    <property type="protein sequence ID" value="MEN7538800.1"/>
    <property type="molecule type" value="Genomic_DNA"/>
</dbReference>
<sequence>MKRILALLLLALAAVPAAAETLSGPATVIDGDTLEIAGRLVRLVGIDAPEGTQPCTRDGEVWDCGEESARQLRALIGTNDVVCQGDELDQYDRLLAVCRAGRFALNRTLVEYGWATAFRSYSDAYVADEIRAKMQKRGIWSSTFELPQAYRLAQRQSTARPSPRPTARRTQAQPTLQGDCAIKGNRSRRGEWIYHLPGMPYYDATRAEEMFCSEAEARAAGYRRAIVR</sequence>
<dbReference type="Pfam" id="PF00565">
    <property type="entry name" value="SNase"/>
    <property type="match status" value="1"/>
</dbReference>
<dbReference type="PANTHER" id="PTHR12302:SF26">
    <property type="entry name" value="BLR1266 PROTEIN"/>
    <property type="match status" value="1"/>
</dbReference>